<dbReference type="InterPro" id="IPR026998">
    <property type="entry name" value="Calpastatin"/>
</dbReference>
<evidence type="ECO:0000256" key="8">
    <source>
        <dbReference type="ARBA" id="ARBA00022737"/>
    </source>
</evidence>
<comment type="caution">
    <text evidence="13">The sequence shown here is derived from an EMBL/GenBank/DDBJ whole genome shotgun (WGS) entry which is preliminary data.</text>
</comment>
<protein>
    <recommendedName>
        <fullName evidence="3">Calpastatin</fullName>
    </recommendedName>
    <alternativeName>
        <fullName evidence="11">Calpain inhibitor</fullName>
    </alternativeName>
</protein>
<feature type="compositionally biased region" description="Polar residues" evidence="12">
    <location>
        <begin position="858"/>
        <end position="869"/>
    </location>
</feature>
<name>A0ABD1KK85_9TELE</name>
<organism evidence="13 14">
    <name type="scientific">Coilia grayii</name>
    <name type="common">Gray's grenadier anchovy</name>
    <dbReference type="NCBI Taxonomy" id="363190"/>
    <lineage>
        <taxon>Eukaryota</taxon>
        <taxon>Metazoa</taxon>
        <taxon>Chordata</taxon>
        <taxon>Craniata</taxon>
        <taxon>Vertebrata</taxon>
        <taxon>Euteleostomi</taxon>
        <taxon>Actinopterygii</taxon>
        <taxon>Neopterygii</taxon>
        <taxon>Teleostei</taxon>
        <taxon>Clupei</taxon>
        <taxon>Clupeiformes</taxon>
        <taxon>Clupeoidei</taxon>
        <taxon>Engraulidae</taxon>
        <taxon>Coilinae</taxon>
        <taxon>Coilia</taxon>
    </lineage>
</organism>
<feature type="compositionally biased region" description="Basic and acidic residues" evidence="12">
    <location>
        <begin position="726"/>
        <end position="750"/>
    </location>
</feature>
<dbReference type="Proteomes" id="UP001591681">
    <property type="component" value="Unassembled WGS sequence"/>
</dbReference>
<evidence type="ECO:0000256" key="7">
    <source>
        <dbReference type="ARBA" id="ARBA00022704"/>
    </source>
</evidence>
<comment type="similarity">
    <text evidence="2">Belongs to the protease inhibitor I27 (calpastatin) family.</text>
</comment>
<evidence type="ECO:0000256" key="11">
    <source>
        <dbReference type="ARBA" id="ARBA00033013"/>
    </source>
</evidence>
<keyword evidence="5" id="KW-0597">Phosphoprotein</keyword>
<dbReference type="PANTHER" id="PTHR10077">
    <property type="entry name" value="CALPASTATIN"/>
    <property type="match status" value="1"/>
</dbReference>
<evidence type="ECO:0000256" key="2">
    <source>
        <dbReference type="ARBA" id="ARBA00009487"/>
    </source>
</evidence>
<evidence type="ECO:0000256" key="4">
    <source>
        <dbReference type="ARBA" id="ARBA00022499"/>
    </source>
</evidence>
<evidence type="ECO:0000256" key="3">
    <source>
        <dbReference type="ARBA" id="ARBA00017619"/>
    </source>
</evidence>
<evidence type="ECO:0000256" key="9">
    <source>
        <dbReference type="ARBA" id="ARBA00022843"/>
    </source>
</evidence>
<feature type="compositionally biased region" description="Low complexity" evidence="12">
    <location>
        <begin position="848"/>
        <end position="857"/>
    </location>
</feature>
<keyword evidence="6" id="KW-0646">Protease inhibitor</keyword>
<proteinExistence type="inferred from homology"/>
<keyword evidence="7" id="KW-0789">Thiol protease inhibitor</keyword>
<feature type="region of interest" description="Disordered" evidence="12">
    <location>
        <begin position="1"/>
        <end position="301"/>
    </location>
</feature>
<dbReference type="InterPro" id="IPR001259">
    <property type="entry name" value="Prot_inh_calpain"/>
</dbReference>
<accession>A0ABD1KK85</accession>
<dbReference type="GO" id="GO:0004869">
    <property type="term" value="F:cysteine-type endopeptidase inhibitor activity"/>
    <property type="evidence" value="ECO:0007669"/>
    <property type="project" value="UniProtKB-KW"/>
</dbReference>
<feature type="compositionally biased region" description="Pro residues" evidence="12">
    <location>
        <begin position="344"/>
        <end position="356"/>
    </location>
</feature>
<dbReference type="PANTHER" id="PTHR10077:SF0">
    <property type="entry name" value="CALPASTATIN"/>
    <property type="match status" value="1"/>
</dbReference>
<evidence type="ECO:0000256" key="6">
    <source>
        <dbReference type="ARBA" id="ARBA00022690"/>
    </source>
</evidence>
<feature type="compositionally biased region" description="Low complexity" evidence="12">
    <location>
        <begin position="751"/>
        <end position="774"/>
    </location>
</feature>
<feature type="compositionally biased region" description="Polar residues" evidence="12">
    <location>
        <begin position="24"/>
        <end position="36"/>
    </location>
</feature>
<feature type="region of interest" description="Disordered" evidence="12">
    <location>
        <begin position="801"/>
        <end position="875"/>
    </location>
</feature>
<evidence type="ECO:0000256" key="5">
    <source>
        <dbReference type="ARBA" id="ARBA00022553"/>
    </source>
</evidence>
<feature type="compositionally biased region" description="Basic and acidic residues" evidence="12">
    <location>
        <begin position="546"/>
        <end position="589"/>
    </location>
</feature>
<dbReference type="Pfam" id="PF00748">
    <property type="entry name" value="Calpain_inhib"/>
    <property type="match status" value="4"/>
</dbReference>
<keyword evidence="14" id="KW-1185">Reference proteome</keyword>
<gene>
    <name evidence="13" type="ORF">ACEWY4_003989</name>
</gene>
<evidence type="ECO:0000256" key="12">
    <source>
        <dbReference type="SAM" id="MobiDB-lite"/>
    </source>
</evidence>
<feature type="compositionally biased region" description="Low complexity" evidence="12">
    <location>
        <begin position="49"/>
        <end position="77"/>
    </location>
</feature>
<evidence type="ECO:0000256" key="10">
    <source>
        <dbReference type="ARBA" id="ARBA00022990"/>
    </source>
</evidence>
<keyword evidence="10" id="KW-0007">Acetylation</keyword>
<feature type="compositionally biased region" description="Basic and acidic residues" evidence="12">
    <location>
        <begin position="240"/>
        <end position="268"/>
    </location>
</feature>
<evidence type="ECO:0000256" key="1">
    <source>
        <dbReference type="ARBA" id="ARBA00002637"/>
    </source>
</evidence>
<feature type="compositionally biased region" description="Pro residues" evidence="12">
    <location>
        <begin position="318"/>
        <end position="331"/>
    </location>
</feature>
<feature type="compositionally biased region" description="Polar residues" evidence="12">
    <location>
        <begin position="813"/>
        <end position="832"/>
    </location>
</feature>
<feature type="compositionally biased region" description="Basic and acidic residues" evidence="12">
    <location>
        <begin position="169"/>
        <end position="183"/>
    </location>
</feature>
<feature type="compositionally biased region" description="Low complexity" evidence="12">
    <location>
        <begin position="148"/>
        <end position="167"/>
    </location>
</feature>
<keyword evidence="8" id="KW-0677">Repeat</keyword>
<feature type="region of interest" description="Disordered" evidence="12">
    <location>
        <begin position="495"/>
        <end position="602"/>
    </location>
</feature>
<sequence length="875" mass="89832">MGQIFSWFRGPPRDAQALQDVTVEEQSQPKQATPTSAAPAPVKPAQYETGTKAAGSATVAGAGAGGVAAPLKGAPKPMQETKLVTPSPAVPSAPKGSPKDVPKTSAPVSPAKVTPSSTTTSITAGAAKPTDVTKAKTAPAQETLKSTSSASQPAKAGAPAAKGGVSADTKAKDAKPAETKVQREVGPPKSQAKAPALDVDPLDALAGTLPSESLKPTAPVYTGPEVTEPGLTTEKGVLVGERDDTLPPGYRKEDLEKKAAAAKPDLKPKQKPLSTDEALDSLSAGFMSSAPPAPKKEETKVKEVAAIDALSAGFSNFAPPPPASTKSPAPPVDKKAKMEKISAPAPPPAAKAPPAPTTDGGGSMSLDALSALEDMLPTAEPVPESPKLRPEDIVTEDKLKKEKGVRVGEREDTLPPDYRFTKEDLKKYPAPKPEPSMDPSAALDVLSGDFMTSSAAPAVQAPIITPSAAPQPPKVEELSALDALAGNFVAPTLAPAKISAPAPPPAAKASPAPPAPTTDGGGSMSLDALSALEDMLPTAELMPESPKLKPEDIVTEDKLKKEKGVRVGEREDTLPPDYRFTEEDLKKYPAPEPEPSMDPSAALDVLSGDFMTSSAAPAVQAPITTPSAPPQPAPSDFALDALAGDFVAPTVAPTAVQFSVCTAAERQLSSGTCDALDALSDTLMDTTPAPQPVPVAAKDIVKEKTIEEERLIKMGEGDDTLPPEFRPSKKDLKELPKVQPDVRPKQKSMDDSAALDLLSGDFSSSPAVPAAAPALPVETSPAAPAPAPVLDALADTLIPQAVSEVKPKEPKSKVSQGDAHTTPVQESGQVNTKSGKSKSKSKKPAPEDSSALDLLSDQLTTDVVSTSPTKKGGKS</sequence>
<feature type="region of interest" description="Disordered" evidence="12">
    <location>
        <begin position="711"/>
        <end position="788"/>
    </location>
</feature>
<reference evidence="13 14" key="1">
    <citation type="submission" date="2024-09" db="EMBL/GenBank/DDBJ databases">
        <title>A chromosome-level genome assembly of Gray's grenadier anchovy, Coilia grayii.</title>
        <authorList>
            <person name="Fu Z."/>
        </authorList>
    </citation>
    <scope>NUCLEOTIDE SEQUENCE [LARGE SCALE GENOMIC DNA]</scope>
    <source>
        <strain evidence="13">G4</strain>
        <tissue evidence="13">Muscle</tissue>
    </source>
</reference>
<evidence type="ECO:0000313" key="14">
    <source>
        <dbReference type="Proteomes" id="UP001591681"/>
    </source>
</evidence>
<dbReference type="EMBL" id="JBHFQA010000004">
    <property type="protein sequence ID" value="KAL2099595.1"/>
    <property type="molecule type" value="Genomic_DNA"/>
</dbReference>
<feature type="compositionally biased region" description="Pro residues" evidence="12">
    <location>
        <begin position="501"/>
        <end position="516"/>
    </location>
</feature>
<feature type="compositionally biased region" description="Low complexity" evidence="12">
    <location>
        <begin position="114"/>
        <end position="123"/>
    </location>
</feature>
<feature type="region of interest" description="Disordered" evidence="12">
    <location>
        <begin position="313"/>
        <end position="442"/>
    </location>
</feature>
<keyword evidence="9" id="KW-0832">Ubl conjugation</keyword>
<feature type="compositionally biased region" description="Basic and acidic residues" evidence="12">
    <location>
        <begin position="386"/>
        <end position="427"/>
    </location>
</feature>
<comment type="function">
    <text evidence="1">Specific inhibition of calpain (calcium-dependent cysteine protease). Plays a key role in postmortem tenderization of meat and have been proposed to be involved in muscle protein degradation in living tissue.</text>
</comment>
<keyword evidence="4" id="KW-1017">Isopeptide bond</keyword>
<evidence type="ECO:0000313" key="13">
    <source>
        <dbReference type="EMBL" id="KAL2099595.1"/>
    </source>
</evidence>
<dbReference type="AlphaFoldDB" id="A0ABD1KK85"/>